<keyword evidence="3" id="KW-1185">Reference proteome</keyword>
<dbReference type="GO" id="GO:0016255">
    <property type="term" value="P:attachment of GPI anchor to protein"/>
    <property type="evidence" value="ECO:0007669"/>
    <property type="project" value="TreeGrafter"/>
</dbReference>
<sequence>MSLFEVVQRQVRQRGMVPKLVKSLPHISLLLVILSFVWITMLPMAGQFRHTYISENALMPSQAYSFFRESEWNYLRGYREEIYRHDKATLLERNAMVKEWLGEIGYKTAILNYTEPLTGIEKPTLYAIYHAPKGDDTEAMVMVAPWHTKEGEFNLGGAALGLSLARYFHRMSIWAKNIIVVFPEDGQDTLRNWVNSYHTSLDQTGGSILSAIIMEYPSGGDSVDYIELEYAGLNGQLPNLDLVNTAIMVADHEGFRVSIHKAPRGQLWANDYGSRLTTLVQAVLDYGTAGILPPPGSFGGNGCEAFSGWNIQTVTLHAVGKGERDITTYGRVVEAIFRSVNNLLEKFHQSYFFYLLLGPQSFVSIGTYLPCAALVAAAFVVAAVSVLLNNANINNSGLQLSTFMVAPSSSKVLIVSMLSFLATLASSVTVCLLLSKISSHHSYSVSSDLFYHDLTYRYCIIPATALCLLPVVTSYFVKMRASRFINDVARFLYSFSLYCFAFTLVAMMLLHFSLSALVALAALPLTFIRYGPASNKHNRLKCAMWLFISSPFTWIFALGIMSKTNFQLDRVRNLVQYFRYGLLQREIQNVIDWMQDTSLHEILNGPVNVLYGLISGYWRFQNWTWFFLSISWIPAWLSALFVSCFDVRSADYDVSEEKKNE</sequence>
<keyword evidence="1" id="KW-1133">Transmembrane helix</keyword>
<gene>
    <name evidence="2" type="primary">GAA1</name>
    <name evidence="2" type="ORF">DEBR0S5_07558G</name>
</gene>
<dbReference type="PANTHER" id="PTHR13304">
    <property type="entry name" value="GLYCOSYLPHOSPHATIDYLINOSITOL ANCHOR ATTACHMENT 1 PROTEIN"/>
    <property type="match status" value="1"/>
</dbReference>
<reference evidence="2 3" key="1">
    <citation type="submission" date="2019-07" db="EMBL/GenBank/DDBJ databases">
        <authorList>
            <person name="Friedrich A."/>
            <person name="Schacherer J."/>
        </authorList>
    </citation>
    <scope>NUCLEOTIDE SEQUENCE [LARGE SCALE GENOMIC DNA]</scope>
</reference>
<dbReference type="Proteomes" id="UP000478008">
    <property type="component" value="Unassembled WGS sequence"/>
</dbReference>
<feature type="transmembrane region" description="Helical" evidence="1">
    <location>
        <begin position="542"/>
        <end position="561"/>
    </location>
</feature>
<dbReference type="Pfam" id="PF04114">
    <property type="entry name" value="Gaa1"/>
    <property type="match status" value="1"/>
</dbReference>
<feature type="transmembrane region" description="Helical" evidence="1">
    <location>
        <begin position="512"/>
        <end position="530"/>
    </location>
</feature>
<feature type="transmembrane region" description="Helical" evidence="1">
    <location>
        <begin position="455"/>
        <end position="476"/>
    </location>
</feature>
<dbReference type="PIRSF" id="PIRSF036762">
    <property type="entry name" value="GAA1"/>
    <property type="match status" value="1"/>
</dbReference>
<feature type="transmembrane region" description="Helical" evidence="1">
    <location>
        <begin position="412"/>
        <end position="435"/>
    </location>
</feature>
<protein>
    <submittedName>
        <fullName evidence="2">DEBR0S5_07558g1_1</fullName>
    </submittedName>
</protein>
<feature type="transmembrane region" description="Helical" evidence="1">
    <location>
        <begin position="367"/>
        <end position="391"/>
    </location>
</feature>
<dbReference type="EMBL" id="CABFWN010000005">
    <property type="protein sequence ID" value="VUG19624.1"/>
    <property type="molecule type" value="Genomic_DNA"/>
</dbReference>
<keyword evidence="1" id="KW-0472">Membrane</keyword>
<accession>A0A7D9H410</accession>
<evidence type="ECO:0000256" key="1">
    <source>
        <dbReference type="SAM" id="Phobius"/>
    </source>
</evidence>
<feature type="transmembrane region" description="Helical" evidence="1">
    <location>
        <begin position="623"/>
        <end position="645"/>
    </location>
</feature>
<dbReference type="PANTHER" id="PTHR13304:SF0">
    <property type="entry name" value="GLYCOSYLPHOSPHATIDYLINOSITOL ANCHOR ATTACHMENT 1 PROTEIN"/>
    <property type="match status" value="1"/>
</dbReference>
<keyword evidence="1" id="KW-0812">Transmembrane</keyword>
<organism evidence="2 3">
    <name type="scientific">Dekkera bruxellensis</name>
    <name type="common">Brettanomyces custersii</name>
    <dbReference type="NCBI Taxonomy" id="5007"/>
    <lineage>
        <taxon>Eukaryota</taxon>
        <taxon>Fungi</taxon>
        <taxon>Dikarya</taxon>
        <taxon>Ascomycota</taxon>
        <taxon>Saccharomycotina</taxon>
        <taxon>Pichiomycetes</taxon>
        <taxon>Pichiales</taxon>
        <taxon>Pichiaceae</taxon>
        <taxon>Brettanomyces</taxon>
    </lineage>
</organism>
<proteinExistence type="predicted"/>
<feature type="transmembrane region" description="Helical" evidence="1">
    <location>
        <begin position="20"/>
        <end position="41"/>
    </location>
</feature>
<name>A0A7D9H410_DEKBR</name>
<dbReference type="AlphaFoldDB" id="A0A7D9H410"/>
<dbReference type="InterPro" id="IPR007246">
    <property type="entry name" value="Gaa1"/>
</dbReference>
<evidence type="ECO:0000313" key="2">
    <source>
        <dbReference type="EMBL" id="VUG19624.1"/>
    </source>
</evidence>
<feature type="transmembrane region" description="Helical" evidence="1">
    <location>
        <begin position="488"/>
        <end position="506"/>
    </location>
</feature>
<evidence type="ECO:0000313" key="3">
    <source>
        <dbReference type="Proteomes" id="UP000478008"/>
    </source>
</evidence>
<dbReference type="GO" id="GO:0042765">
    <property type="term" value="C:GPI-anchor transamidase complex"/>
    <property type="evidence" value="ECO:0007669"/>
    <property type="project" value="InterPro"/>
</dbReference>